<protein>
    <recommendedName>
        <fullName evidence="14">Intraflagellar transport protein 140 homolog</fullName>
    </recommendedName>
    <alternativeName>
        <fullName evidence="15">WD and tetratricopeptide repeats protein 2</fullName>
    </alternativeName>
</protein>
<sequence length="1445" mass="162579">MALYFDHRIEAPDAVGSPSHISWHPVHPFLAVASISTASGGSVDIYREQGECVPDTHIERSFRVTSLCWHPTRLILAIGWETGEVVVFNKQDKEQHVVPPTQTADITVLNWSPNGNCLVSGDRLGILLLWKLDQRGQVQGAPLLKHEYGKHLTHCIFRLPPPGEDLVQLAKAAVSGDEKALDKFNWRKCGFGSFLKMGPQEGLSFFVSLTDGTVHYVDEKGRTARVASTDSSIQTLFYLEEREVLVAVTESLLLCLFTVMPEGTAEEVMKVKLSGNMGRQANVALINSSLLVTATGEAVLRFWDLERGENYVLSPEEKFGFEKGENMNCVSYCRVKGLLAAGTDKGRVAMWRKVPGPQSSQGVEGKDRWTLQIPTELEGNITQIKWGSRKSLLAVNSISSVLILREQAMSSHFHQQVAAVQVSPSLLSVSFLSTGVTHSLRTDMYISGVFATKDAVAVWNGKQVVIFEPSGATLRSAGTFLCESPVLAMHEENVYTVEPNRVQVRTWQGTVKQLLPFSETEGNPCFFDICGNFLVVGTDLAHFKSFDLSRREAKVHCSCKSLAGLVPGVGGMASLRCNASGSKISILLSKADNSPDSRICFYDVEMDTVTILDFKRGQIDQRETLSFNGQATKKSQALADERLTNLVPVSHFWDQSEPRLFVCEALQEVPGAPLQPTDRKALGEASTGPTPGEVDLEDQVDSGSQRIPQTVGRRPLRDFVGLEDCDKPTQDAMLNFTFFLAVGDMDEAFRSIKLIKSEAVWENMARMCVKTQRLDVAKVCLGHMGHARGARALREAEQEPEPEARVAVLAIQLGMLEDAEHLYKKCGRYDLLNRLLQAEGQWQRAIEVAERHDRVHLRTTYYNYARHLEASGDCSLALSYYEKSDTHRFEVPRMLAEDLQALELYINKMKDKTLWRWWAQYLESQAEMDAALRYYELAHDYFSLVRVYCFQGNIQKAAEIASETGNWAASYHLARQYESQDEVRQAVHFYTRAQAFNNAIRLCKEHGLDDQLMNLALLSSPKDMIEAARYYEEKGEQMDQAVMLYHKVRPPAPGPGHSGAPRRCCSELPRCPQAGHFSKALELAFATQQFVALQLVAEDLDEKSDPALLARCSDFFLEHSQYEKAVELLLAAKKYHEALQLCLEQNLTITEEMAEKMTVSKDCKELSEESRRELLEQIASCCMRQGNYHLATKKYTQAGDRLKAMRALLKSGDTEKIVFFAGVSRQKEIYIMAANYLQSLDWRKDPEIMKSIISFYTKGRALDLLAGFYDACAQVEIDEYQNYDKAHGALTEAYKCLSKAKARSPLDQEARLAQLQSKMALVKRFMQARRTYTEDPKESVRQCKLLLEEPDLDSTVRVGDVYGFLVERHVQMEDLQTAYKYLEEMRKRVPSANVSYYVSQHTVDAVHQGLGIPLMCTMPEQMRHNNMEDHKEMDEEVMEEVENGP</sequence>
<dbReference type="FunFam" id="1.25.40.470:FF:000010">
    <property type="entry name" value="Intraflagellar transport 140 homolog (Chlamydomonas)"/>
    <property type="match status" value="1"/>
</dbReference>
<dbReference type="InterPro" id="IPR056154">
    <property type="entry name" value="Beta-prop_IFT140_1st"/>
</dbReference>
<keyword evidence="5" id="KW-0853">WD repeat</keyword>
<evidence type="ECO:0000259" key="18">
    <source>
        <dbReference type="Pfam" id="PF23385"/>
    </source>
</evidence>
<keyword evidence="4" id="KW-0597">Phosphoprotein</keyword>
<dbReference type="InterPro" id="IPR056155">
    <property type="entry name" value="Beta-prop_IFT140_2nd"/>
</dbReference>
<dbReference type="Pfam" id="PF23385">
    <property type="entry name" value="Beta-prop_IFT140_2nd"/>
    <property type="match status" value="1"/>
</dbReference>
<gene>
    <name evidence="22" type="primary">IFT140</name>
</gene>
<evidence type="ECO:0000313" key="22">
    <source>
        <dbReference type="RefSeq" id="XP_033696553.1"/>
    </source>
</evidence>
<dbReference type="FunFam" id="2.130.10.10:FF:000811">
    <property type="entry name" value="Intraflagellar transport 140"/>
    <property type="match status" value="1"/>
</dbReference>
<keyword evidence="8" id="KW-0802">TPR repeat</keyword>
<feature type="domain" description="IF140 C-terminal TPR" evidence="19">
    <location>
        <begin position="1263"/>
        <end position="1386"/>
    </location>
</feature>
<dbReference type="GO" id="GO:0036064">
    <property type="term" value="C:ciliary basal body"/>
    <property type="evidence" value="ECO:0007669"/>
    <property type="project" value="TreeGrafter"/>
</dbReference>
<keyword evidence="10" id="KW-0206">Cytoskeleton</keyword>
<evidence type="ECO:0000256" key="3">
    <source>
        <dbReference type="ARBA" id="ARBA00022490"/>
    </source>
</evidence>
<evidence type="ECO:0000256" key="12">
    <source>
        <dbReference type="ARBA" id="ARBA00057014"/>
    </source>
</evidence>
<dbReference type="PANTHER" id="PTHR15722:SF7">
    <property type="entry name" value="INTRAFLAGELLAR TRANSPORT PROTEIN 140 HOMOLOG"/>
    <property type="match status" value="1"/>
</dbReference>
<comment type="subcellular location">
    <subcellularLocation>
        <location evidence="1">Cytoplasm</location>
        <location evidence="1">Cytoskeleton</location>
        <location evidence="1">Cilium basal body</location>
    </subcellularLocation>
    <subcellularLocation>
        <location evidence="2">Cytoplasm</location>
        <location evidence="2">Cytoskeleton</location>
        <location evidence="2">Microtubule organizing center</location>
        <location evidence="2">Centrosome</location>
    </subcellularLocation>
</comment>
<evidence type="ECO:0000256" key="5">
    <source>
        <dbReference type="ARBA" id="ARBA00022574"/>
    </source>
</evidence>
<keyword evidence="21" id="KW-1185">Reference proteome</keyword>
<evidence type="ECO:0000256" key="2">
    <source>
        <dbReference type="ARBA" id="ARBA00004300"/>
    </source>
</evidence>
<organism evidence="21 22">
    <name type="scientific">Tursiops truncatus</name>
    <name type="common">Atlantic bottle-nosed dolphin</name>
    <name type="synonym">Delphinus truncatus</name>
    <dbReference type="NCBI Taxonomy" id="9739"/>
    <lineage>
        <taxon>Eukaryota</taxon>
        <taxon>Metazoa</taxon>
        <taxon>Chordata</taxon>
        <taxon>Craniata</taxon>
        <taxon>Vertebrata</taxon>
        <taxon>Euteleostomi</taxon>
        <taxon>Mammalia</taxon>
        <taxon>Eutheria</taxon>
        <taxon>Laurasiatheria</taxon>
        <taxon>Artiodactyla</taxon>
        <taxon>Whippomorpha</taxon>
        <taxon>Cetacea</taxon>
        <taxon>Odontoceti</taxon>
        <taxon>Delphinidae</taxon>
        <taxon>Tursiops</taxon>
    </lineage>
</organism>
<dbReference type="Proteomes" id="UP000245320">
    <property type="component" value="Chromosome 15"/>
</dbReference>
<dbReference type="Gene3D" id="2.130.10.10">
    <property type="entry name" value="YVTN repeat-like/Quinoprotein amine dehydrogenase"/>
    <property type="match status" value="2"/>
</dbReference>
<evidence type="ECO:0000256" key="10">
    <source>
        <dbReference type="ARBA" id="ARBA00023212"/>
    </source>
</evidence>
<dbReference type="InterPro" id="IPR036322">
    <property type="entry name" value="WD40_repeat_dom_sf"/>
</dbReference>
<dbReference type="InterPro" id="IPR056168">
    <property type="entry name" value="TPR_IF140/IFT172/WDR19"/>
</dbReference>
<dbReference type="GO" id="GO:0005930">
    <property type="term" value="C:axoneme"/>
    <property type="evidence" value="ECO:0007669"/>
    <property type="project" value="TreeGrafter"/>
</dbReference>
<name>A0A6J3Q390_TURTR</name>
<keyword evidence="7" id="KW-0970">Cilium biogenesis/degradation</keyword>
<reference evidence="22" key="1">
    <citation type="submission" date="2025-08" db="UniProtKB">
        <authorList>
            <consortium name="RefSeq"/>
        </authorList>
    </citation>
    <scope>IDENTIFICATION</scope>
    <source>
        <tissue evidence="22">Spleen</tissue>
    </source>
</reference>
<dbReference type="SMART" id="SM00320">
    <property type="entry name" value="WD40"/>
    <property type="match status" value="4"/>
</dbReference>
<evidence type="ECO:0000256" key="6">
    <source>
        <dbReference type="ARBA" id="ARBA00022737"/>
    </source>
</evidence>
<evidence type="ECO:0000256" key="9">
    <source>
        <dbReference type="ARBA" id="ARBA00023069"/>
    </source>
</evidence>
<evidence type="ECO:0000259" key="19">
    <source>
        <dbReference type="Pfam" id="PF24760"/>
    </source>
</evidence>
<evidence type="ECO:0000256" key="15">
    <source>
        <dbReference type="ARBA" id="ARBA00083679"/>
    </source>
</evidence>
<evidence type="ECO:0000259" key="17">
    <source>
        <dbReference type="Pfam" id="PF23383"/>
    </source>
</evidence>
<evidence type="ECO:0000256" key="13">
    <source>
        <dbReference type="ARBA" id="ARBA00065971"/>
    </source>
</evidence>
<dbReference type="GO" id="GO:0035721">
    <property type="term" value="P:intraciliary retrograde transport"/>
    <property type="evidence" value="ECO:0007669"/>
    <property type="project" value="UniProtKB-ARBA"/>
</dbReference>
<keyword evidence="6" id="KW-0677">Repeat</keyword>
<proteinExistence type="predicted"/>
<evidence type="ECO:0000259" key="20">
    <source>
        <dbReference type="Pfam" id="PF24762"/>
    </source>
</evidence>
<feature type="domain" description="IFT140 second beta-propeller" evidence="18">
    <location>
        <begin position="415"/>
        <end position="671"/>
    </location>
</feature>
<accession>A0A6J3Q390</accession>
<comment type="function">
    <text evidence="12">Component of the IFT complex A (IFT-A), a complex required for retrograde ciliary transport and entry into cilia of G protein-coupled receptors (GPCRs). Plays a pivotal role in proper development and function of ciliated cells through its role in ciliogenesis and/or cilium maintenance. Required for the development and maintenance of the outer segments of rod and cone photoreceptor cells. Plays a role in maintenance and the delivery of opsin to the outer segment of photoreceptor cells.</text>
</comment>
<feature type="domain" description="IF140/IFT172/WDR19 TPR" evidence="20">
    <location>
        <begin position="1073"/>
        <end position="1255"/>
    </location>
</feature>
<feature type="region of interest" description="Disordered" evidence="16">
    <location>
        <begin position="672"/>
        <end position="708"/>
    </location>
</feature>
<dbReference type="InterPro" id="IPR001680">
    <property type="entry name" value="WD40_rpt"/>
</dbReference>
<keyword evidence="11" id="KW-0966">Cell projection</keyword>
<dbReference type="FunFam" id="1.25.40.470:FF:000011">
    <property type="entry name" value="Intraflagellar transport protein 140"/>
    <property type="match status" value="1"/>
</dbReference>
<evidence type="ECO:0000256" key="1">
    <source>
        <dbReference type="ARBA" id="ARBA00004120"/>
    </source>
</evidence>
<dbReference type="RefSeq" id="XP_033696553.1">
    <property type="nucleotide sequence ID" value="XM_033840662.1"/>
</dbReference>
<dbReference type="Gene3D" id="1.25.40.470">
    <property type="match status" value="1"/>
</dbReference>
<dbReference type="Pfam" id="PF23383">
    <property type="entry name" value="Beta-prop_IFT140_1st"/>
    <property type="match status" value="1"/>
</dbReference>
<dbReference type="GO" id="GO:0060271">
    <property type="term" value="P:cilium assembly"/>
    <property type="evidence" value="ECO:0007669"/>
    <property type="project" value="UniProtKB-ARBA"/>
</dbReference>
<keyword evidence="3" id="KW-0963">Cytoplasm</keyword>
<dbReference type="FunFam" id="2.130.10.10:FF:000675">
    <property type="entry name" value="Intraflagellar transport 140"/>
    <property type="match status" value="1"/>
</dbReference>
<evidence type="ECO:0000256" key="8">
    <source>
        <dbReference type="ARBA" id="ARBA00022803"/>
    </source>
</evidence>
<dbReference type="GO" id="GO:0005813">
    <property type="term" value="C:centrosome"/>
    <property type="evidence" value="ECO:0007669"/>
    <property type="project" value="UniProtKB-SubCell"/>
</dbReference>
<dbReference type="CTD" id="9742"/>
<evidence type="ECO:0000256" key="4">
    <source>
        <dbReference type="ARBA" id="ARBA00022553"/>
    </source>
</evidence>
<dbReference type="InterPro" id="IPR015943">
    <property type="entry name" value="WD40/YVTN_repeat-like_dom_sf"/>
</dbReference>
<dbReference type="Pfam" id="PF24762">
    <property type="entry name" value="TPR_IF140-IFT172"/>
    <property type="match status" value="2"/>
</dbReference>
<dbReference type="Pfam" id="PF24760">
    <property type="entry name" value="TPR_IF140_C"/>
    <property type="match status" value="1"/>
</dbReference>
<comment type="subunit">
    <text evidence="13">Component of the IFT complex A (IFT-A). IFT-A complex is divided into a core subcomplex composed of IFT122:IFT140:WDR19 which is associated with TULP3 and a peripheral subcomplex composed of IFT43:WDR35:TTC21B. Interacts (via C-terminal region) with IFT122 (via C-terminal region). Interacts with TTC25. Interacts with TTC21A.</text>
</comment>
<evidence type="ECO:0000256" key="14">
    <source>
        <dbReference type="ARBA" id="ARBA00072173"/>
    </source>
</evidence>
<evidence type="ECO:0000256" key="16">
    <source>
        <dbReference type="SAM" id="MobiDB-lite"/>
    </source>
</evidence>
<dbReference type="GO" id="GO:0030991">
    <property type="term" value="C:intraciliary transport particle A"/>
    <property type="evidence" value="ECO:0007669"/>
    <property type="project" value="TreeGrafter"/>
</dbReference>
<keyword evidence="9" id="KW-0969">Cilium</keyword>
<dbReference type="SUPFAM" id="SSF50978">
    <property type="entry name" value="WD40 repeat-like"/>
    <property type="match status" value="1"/>
</dbReference>
<evidence type="ECO:0000256" key="7">
    <source>
        <dbReference type="ARBA" id="ARBA00022794"/>
    </source>
</evidence>
<dbReference type="PANTHER" id="PTHR15722">
    <property type="entry name" value="IFT140/172-RELATED"/>
    <property type="match status" value="1"/>
</dbReference>
<feature type="domain" description="IFT140 first beta-propeller" evidence="17">
    <location>
        <begin position="2"/>
        <end position="407"/>
    </location>
</feature>
<evidence type="ECO:0000313" key="21">
    <source>
        <dbReference type="Proteomes" id="UP000245320"/>
    </source>
</evidence>
<dbReference type="InterPro" id="IPR056156">
    <property type="entry name" value="TPR_IF140_C"/>
</dbReference>
<feature type="domain" description="IF140/IFT172/WDR19 TPR" evidence="20">
    <location>
        <begin position="743"/>
        <end position="1047"/>
    </location>
</feature>
<evidence type="ECO:0000256" key="11">
    <source>
        <dbReference type="ARBA" id="ARBA00023273"/>
    </source>
</evidence>